<reference evidence="5" key="1">
    <citation type="submission" date="2023-07" db="EMBL/GenBank/DDBJ databases">
        <title>Conexibacter stalactiti sp. nov., isolated from stalactites in a lava cave and emended description of the genus Conexibacter.</title>
        <authorList>
            <person name="Lee S.D."/>
        </authorList>
    </citation>
    <scope>NUCLEOTIDE SEQUENCE [LARGE SCALE GENOMIC DNA]</scope>
    <source>
        <strain evidence="5">KCTC 39840</strain>
    </source>
</reference>
<evidence type="ECO:0000259" key="3">
    <source>
        <dbReference type="SMART" id="SM01007"/>
    </source>
</evidence>
<evidence type="ECO:0000313" key="4">
    <source>
        <dbReference type="EMBL" id="MDW5594921.1"/>
    </source>
</evidence>
<dbReference type="Gene3D" id="3.40.225.10">
    <property type="entry name" value="Class II aldolase/adducin N-terminal domain"/>
    <property type="match status" value="1"/>
</dbReference>
<dbReference type="InterPro" id="IPR036291">
    <property type="entry name" value="NAD(P)-bd_dom_sf"/>
</dbReference>
<dbReference type="InterPro" id="IPR002347">
    <property type="entry name" value="SDR_fam"/>
</dbReference>
<dbReference type="Proteomes" id="UP001284601">
    <property type="component" value="Unassembled WGS sequence"/>
</dbReference>
<sequence length="697" mass="74131">MSQTTDTTSTAAPVAPRADSLYDAAKAPKGGLDELVYRSNLLGANRAVSNYGGGNTSSKSKETDHTGREVDVLWVKGSGSDLATMGAKNFTGLRLDEILPLIERDEMVDEEMVAYLSRSQVAPEMPRSSIETLLHAFVPAPEVDHTHPDAINMLAGAENGEQFVKEVFGDEAVWVPYIRPGFTLAKQVGLAARGEGVRFVILAKHGLVTWGQTGEESYANTIEAINRAADYVSGKAKARFGGAAREPLSGEQRDELLADLLPAIRGAVSSERAKILQVDASPSTLEFVSSVDAPTLSQVGAACPDHLVHTKRIPLWISYDPASDDVETLSARVREAAATYRKEYVEDYFTPNAQSGETLGDPDPRVVLIQGVGMVSVGTTLKNARLARDLYHRAIEVMGGASAIDSFTSLTAPESFAVEYWPLELYKLAQAPPPRELQGKIALVTGAAGGIGGSILDALASQDAVVIAADIDAAGAERVAGEYGDEGLGVAMDVTSEEAVQAAYRHAVLTYGGVDVIVSNAGIASSAPIEETSVEMWDRNHSILTRGYFLVAREAFKILRRQDNGGSVVFVASKNALVAGKNAAAYSSAKAAELHLARCLAEEGGAAGIRVNTVNPDAVLQGSRIWGSSWREERAAAYNIDPDQLEEHYRARTTLKVNILPEDIAQAVLHFASPVRSGKSTGNVLNVDGGVPAAYSR</sequence>
<dbReference type="PANTHER" id="PTHR43669:SF8">
    <property type="entry name" value="SHORT-CHAIN TYPE DEHYDROGENASE_REDUCTASE-RELATED"/>
    <property type="match status" value="1"/>
</dbReference>
<dbReference type="Pfam" id="PF00596">
    <property type="entry name" value="Aldolase_II"/>
    <property type="match status" value="1"/>
</dbReference>
<dbReference type="PANTHER" id="PTHR43669">
    <property type="entry name" value="5-KETO-D-GLUCONATE 5-REDUCTASE"/>
    <property type="match status" value="1"/>
</dbReference>
<comment type="similarity">
    <text evidence="1">Belongs to the short-chain dehydrogenases/reductases (SDR) family.</text>
</comment>
<dbReference type="Pfam" id="PF13561">
    <property type="entry name" value="adh_short_C2"/>
    <property type="match status" value="1"/>
</dbReference>
<protein>
    <submittedName>
        <fullName evidence="4">Bifunctional aldolase/short-chain dehydrogenase</fullName>
    </submittedName>
</protein>
<keyword evidence="5" id="KW-1185">Reference proteome</keyword>
<dbReference type="NCBIfam" id="NF006190">
    <property type="entry name" value="PRK08324.1-4"/>
    <property type="match status" value="1"/>
</dbReference>
<name>A0ABU4HNM8_9ACTN</name>
<dbReference type="SUPFAM" id="SSF51735">
    <property type="entry name" value="NAD(P)-binding Rossmann-fold domains"/>
    <property type="match status" value="1"/>
</dbReference>
<dbReference type="RefSeq" id="WP_318597253.1">
    <property type="nucleotide sequence ID" value="NZ_JAWSTH010000024.1"/>
</dbReference>
<dbReference type="SUPFAM" id="SSF53639">
    <property type="entry name" value="AraD/HMP-PK domain-like"/>
    <property type="match status" value="1"/>
</dbReference>
<keyword evidence="2" id="KW-0560">Oxidoreductase</keyword>
<reference evidence="4 5" key="2">
    <citation type="submission" date="2023-10" db="EMBL/GenBank/DDBJ databases">
        <authorList>
            <person name="Han X.F."/>
        </authorList>
    </citation>
    <scope>NUCLEOTIDE SEQUENCE [LARGE SCALE GENOMIC DNA]</scope>
    <source>
        <strain evidence="4 5">KCTC 39840</strain>
    </source>
</reference>
<dbReference type="PRINTS" id="PR00081">
    <property type="entry name" value="GDHRDH"/>
</dbReference>
<gene>
    <name evidence="4" type="ORF">R7226_11260</name>
</gene>
<dbReference type="SMART" id="SM01007">
    <property type="entry name" value="Aldolase_II"/>
    <property type="match status" value="1"/>
</dbReference>
<comment type="caution">
    <text evidence="4">The sequence shown here is derived from an EMBL/GenBank/DDBJ whole genome shotgun (WGS) entry which is preliminary data.</text>
</comment>
<dbReference type="Gene3D" id="3.40.50.720">
    <property type="entry name" value="NAD(P)-binding Rossmann-like Domain"/>
    <property type="match status" value="1"/>
</dbReference>
<evidence type="ECO:0000313" key="5">
    <source>
        <dbReference type="Proteomes" id="UP001284601"/>
    </source>
</evidence>
<dbReference type="EMBL" id="JAWSTH010000024">
    <property type="protein sequence ID" value="MDW5594921.1"/>
    <property type="molecule type" value="Genomic_DNA"/>
</dbReference>
<dbReference type="InterPro" id="IPR013454">
    <property type="entry name" value="Bifunc_RhaD/ADH"/>
</dbReference>
<dbReference type="PRINTS" id="PR00080">
    <property type="entry name" value="SDRFAMILY"/>
</dbReference>
<dbReference type="InterPro" id="IPR036409">
    <property type="entry name" value="Aldolase_II/adducin_N_sf"/>
</dbReference>
<evidence type="ECO:0000256" key="2">
    <source>
        <dbReference type="ARBA" id="ARBA00023002"/>
    </source>
</evidence>
<dbReference type="NCBIfam" id="NF006189">
    <property type="entry name" value="PRK08324.1-3"/>
    <property type="match status" value="1"/>
</dbReference>
<evidence type="ECO:0000256" key="1">
    <source>
        <dbReference type="ARBA" id="ARBA00006484"/>
    </source>
</evidence>
<proteinExistence type="inferred from homology"/>
<organism evidence="4 5">
    <name type="scientific">Conexibacter stalactiti</name>
    <dbReference type="NCBI Taxonomy" id="1940611"/>
    <lineage>
        <taxon>Bacteria</taxon>
        <taxon>Bacillati</taxon>
        <taxon>Actinomycetota</taxon>
        <taxon>Thermoleophilia</taxon>
        <taxon>Solirubrobacterales</taxon>
        <taxon>Conexibacteraceae</taxon>
        <taxon>Conexibacter</taxon>
    </lineage>
</organism>
<accession>A0ABU4HNM8</accession>
<dbReference type="NCBIfam" id="TIGR02632">
    <property type="entry name" value="RhaD_aldol-ADH"/>
    <property type="match status" value="1"/>
</dbReference>
<feature type="domain" description="Class II aldolase/adducin N-terminal" evidence="3">
    <location>
        <begin position="34"/>
        <end position="232"/>
    </location>
</feature>
<dbReference type="InterPro" id="IPR001303">
    <property type="entry name" value="Aldolase_II/adducin_N"/>
</dbReference>